<keyword evidence="4" id="KW-1185">Reference proteome</keyword>
<accession>M2YWA7</accession>
<evidence type="ECO:0000256" key="1">
    <source>
        <dbReference type="ARBA" id="ARBA00022630"/>
    </source>
</evidence>
<dbReference type="GO" id="GO:0016627">
    <property type="term" value="F:oxidoreductase activity, acting on the CH-CH group of donors"/>
    <property type="evidence" value="ECO:0007669"/>
    <property type="project" value="InterPro"/>
</dbReference>
<reference evidence="3 4" key="1">
    <citation type="journal article" date="2013" name="Genome Announc.">
        <title>Draft Genome Sequence of Rhodococcus ruber Strain BKS 20-38.</title>
        <authorList>
            <person name="Bala M."/>
            <person name="Kumar S."/>
            <person name="Raghava G.P."/>
            <person name="Mayilraj S."/>
        </authorList>
    </citation>
    <scope>NUCLEOTIDE SEQUENCE [LARGE SCALE GENOMIC DNA]</scope>
    <source>
        <strain evidence="3 4">BKS 20-38</strain>
    </source>
</reference>
<comment type="caution">
    <text evidence="3">The sequence shown here is derived from an EMBL/GenBank/DDBJ whole genome shotgun (WGS) entry which is preliminary data.</text>
</comment>
<dbReference type="Gene3D" id="1.20.140.10">
    <property type="entry name" value="Butyryl-CoA Dehydrogenase, subunit A, domain 3"/>
    <property type="match status" value="1"/>
</dbReference>
<dbReference type="Pfam" id="PF00441">
    <property type="entry name" value="Acyl-CoA_dh_1"/>
    <property type="match status" value="1"/>
</dbReference>
<dbReference type="InterPro" id="IPR009075">
    <property type="entry name" value="AcylCo_DH/oxidase_C"/>
</dbReference>
<evidence type="ECO:0000313" key="3">
    <source>
        <dbReference type="EMBL" id="EME52599.1"/>
    </source>
</evidence>
<evidence type="ECO:0000313" key="4">
    <source>
        <dbReference type="Proteomes" id="UP000011731"/>
    </source>
</evidence>
<dbReference type="AlphaFoldDB" id="M2YWA7"/>
<keyword evidence="1" id="KW-0285">Flavoprotein</keyword>
<evidence type="ECO:0000259" key="2">
    <source>
        <dbReference type="Pfam" id="PF00441"/>
    </source>
</evidence>
<organism evidence="3 4">
    <name type="scientific">Rhodococcus ruber BKS 20-38</name>
    <dbReference type="NCBI Taxonomy" id="1278076"/>
    <lineage>
        <taxon>Bacteria</taxon>
        <taxon>Bacillati</taxon>
        <taxon>Actinomycetota</taxon>
        <taxon>Actinomycetes</taxon>
        <taxon>Mycobacteriales</taxon>
        <taxon>Nocardiaceae</taxon>
        <taxon>Rhodococcus</taxon>
    </lineage>
</organism>
<protein>
    <recommendedName>
        <fullName evidence="2">Acyl-CoA dehydrogenase/oxidase C-terminal domain-containing protein</fullName>
    </recommendedName>
</protein>
<proteinExistence type="predicted"/>
<dbReference type="InterPro" id="IPR036250">
    <property type="entry name" value="AcylCo_DH-like_C"/>
</dbReference>
<name>M2YWA7_9NOCA</name>
<gene>
    <name evidence="3" type="ORF">G352_24512</name>
</gene>
<dbReference type="Proteomes" id="UP000011731">
    <property type="component" value="Unassembled WGS sequence"/>
</dbReference>
<dbReference type="EMBL" id="AOEX01000097">
    <property type="protein sequence ID" value="EME52599.1"/>
    <property type="molecule type" value="Genomic_DNA"/>
</dbReference>
<feature type="domain" description="Acyl-CoA dehydrogenase/oxidase C-terminal" evidence="2">
    <location>
        <begin position="175"/>
        <end position="282"/>
    </location>
</feature>
<dbReference type="SUPFAM" id="SSF47203">
    <property type="entry name" value="Acyl-CoA dehydrogenase C-terminal domain-like"/>
    <property type="match status" value="1"/>
</dbReference>
<dbReference type="PATRIC" id="fig|1278076.4.peg.5028"/>
<sequence>MKRDWPEEALSYQETVARAFHALGGVELARKAELDPDFRASTVRPVLEQLDLLTLDFWGDEAESAAAVLAVKEAGAVVLPWPLTHGLAVPVGVRDTVDGLYLTNGPVRRLDHADLFDRAIALDTDNSTAHALVSQTLSSAPLDPFAVAVDMSESAALDDSDHALAAHYLLDAFWVAGACRTTVELAARHARDRNQFGVPIGNFGEIRWHLADMVLARDGLDELALHTWWEARCGRAGLVDLLALRLNMIEAATTVLSHGHQVLAAMGLCEEHDLTVIDRHVQSALRRPGGALKITGQLAETIATDGFAGTFDVEPWSA</sequence>